<proteinExistence type="predicted"/>
<accession>A0ABP8H0J7</accession>
<dbReference type="InterPro" id="IPR013078">
    <property type="entry name" value="His_Pase_superF_clade-1"/>
</dbReference>
<evidence type="ECO:0000313" key="3">
    <source>
        <dbReference type="Proteomes" id="UP001501671"/>
    </source>
</evidence>
<keyword evidence="1" id="KW-0378">Hydrolase</keyword>
<dbReference type="Proteomes" id="UP001501671">
    <property type="component" value="Unassembled WGS sequence"/>
</dbReference>
<dbReference type="EMBL" id="BAABFO010000009">
    <property type="protein sequence ID" value="GAA4332620.1"/>
    <property type="molecule type" value="Genomic_DNA"/>
</dbReference>
<evidence type="ECO:0000313" key="2">
    <source>
        <dbReference type="EMBL" id="GAA4332620.1"/>
    </source>
</evidence>
<sequence>MNLILWRHAEAEDGADDMRRALTRRGHRQAQAAAGWLRRHAPAKLSILVSPAVRARQTADALQLDYTVVPDIAPNAEPAHLMAASGWPLASQSVLLVGHQPTLGRLASTLLAGIDLPWTLKKGGIWWLARRQRDDEFQVVLRAVVNPEFI</sequence>
<dbReference type="PANTHER" id="PTHR20935">
    <property type="entry name" value="PHOSPHOGLYCERATE MUTASE-RELATED"/>
    <property type="match status" value="1"/>
</dbReference>
<comment type="caution">
    <text evidence="2">The sequence shown here is derived from an EMBL/GenBank/DDBJ whole genome shotgun (WGS) entry which is preliminary data.</text>
</comment>
<dbReference type="InterPro" id="IPR051021">
    <property type="entry name" value="Mito_Ser/Thr_phosphatase"/>
</dbReference>
<dbReference type="PANTHER" id="PTHR20935:SF1">
    <property type="entry name" value="SLL1549 PROTEIN"/>
    <property type="match status" value="1"/>
</dbReference>
<evidence type="ECO:0000256" key="1">
    <source>
        <dbReference type="ARBA" id="ARBA00022801"/>
    </source>
</evidence>
<organism evidence="2 3">
    <name type="scientific">Pigmentiphaga soli</name>
    <dbReference type="NCBI Taxonomy" id="1007095"/>
    <lineage>
        <taxon>Bacteria</taxon>
        <taxon>Pseudomonadati</taxon>
        <taxon>Pseudomonadota</taxon>
        <taxon>Betaproteobacteria</taxon>
        <taxon>Burkholderiales</taxon>
        <taxon>Alcaligenaceae</taxon>
        <taxon>Pigmentiphaga</taxon>
    </lineage>
</organism>
<reference evidence="3" key="1">
    <citation type="journal article" date="2019" name="Int. J. Syst. Evol. Microbiol.">
        <title>The Global Catalogue of Microorganisms (GCM) 10K type strain sequencing project: providing services to taxonomists for standard genome sequencing and annotation.</title>
        <authorList>
            <consortium name="The Broad Institute Genomics Platform"/>
            <consortium name="The Broad Institute Genome Sequencing Center for Infectious Disease"/>
            <person name="Wu L."/>
            <person name="Ma J."/>
        </authorList>
    </citation>
    <scope>NUCLEOTIDE SEQUENCE [LARGE SCALE GENOMIC DNA]</scope>
    <source>
        <strain evidence="3">JCM 17666</strain>
    </source>
</reference>
<dbReference type="SUPFAM" id="SSF53254">
    <property type="entry name" value="Phosphoglycerate mutase-like"/>
    <property type="match status" value="1"/>
</dbReference>
<protein>
    <submittedName>
        <fullName evidence="2">Phosphohistidine phosphatase SixA</fullName>
    </submittedName>
</protein>
<keyword evidence="3" id="KW-1185">Reference proteome</keyword>
<dbReference type="SMART" id="SM00855">
    <property type="entry name" value="PGAM"/>
    <property type="match status" value="1"/>
</dbReference>
<dbReference type="Pfam" id="PF00300">
    <property type="entry name" value="His_Phos_1"/>
    <property type="match status" value="1"/>
</dbReference>
<dbReference type="Gene3D" id="3.40.50.1240">
    <property type="entry name" value="Phosphoglycerate mutase-like"/>
    <property type="match status" value="1"/>
</dbReference>
<name>A0ABP8H0J7_9BURK</name>
<dbReference type="RefSeq" id="WP_345249453.1">
    <property type="nucleotide sequence ID" value="NZ_BAABFO010000009.1"/>
</dbReference>
<dbReference type="InterPro" id="IPR029033">
    <property type="entry name" value="His_PPase_superfam"/>
</dbReference>
<gene>
    <name evidence="2" type="primary">sixA</name>
    <name evidence="2" type="ORF">GCM10023144_22870</name>
</gene>
<dbReference type="CDD" id="cd07040">
    <property type="entry name" value="HP"/>
    <property type="match status" value="1"/>
</dbReference>